<protein>
    <recommendedName>
        <fullName evidence="5">Secreted protein</fullName>
    </recommendedName>
</protein>
<proteinExistence type="predicted"/>
<evidence type="ECO:0000313" key="3">
    <source>
        <dbReference type="EMBL" id="KAK3399083.1"/>
    </source>
</evidence>
<reference evidence="3" key="2">
    <citation type="submission" date="2023-07" db="EMBL/GenBank/DDBJ databases">
        <authorList>
            <consortium name="Lawrence Berkeley National Laboratory"/>
            <person name="Haridas S."/>
            <person name="Hensen N."/>
            <person name="Bonometti L."/>
            <person name="Westerberg I."/>
            <person name="Brannstrom I.O."/>
            <person name="Guillou S."/>
            <person name="Cros-Aarteil S."/>
            <person name="Calhoun S."/>
            <person name="Kuo A."/>
            <person name="Mondo S."/>
            <person name="Pangilinan J."/>
            <person name="Riley R."/>
            <person name="LaButti K."/>
            <person name="Andreopoulos B."/>
            <person name="Lipzen A."/>
            <person name="Chen C."/>
            <person name="Yanf M."/>
            <person name="Daum C."/>
            <person name="Ng V."/>
            <person name="Clum A."/>
            <person name="Steindorff A."/>
            <person name="Ohm R."/>
            <person name="Martin F."/>
            <person name="Silar P."/>
            <person name="Natvig D."/>
            <person name="Lalanne C."/>
            <person name="Gautier V."/>
            <person name="Ament-velasquez S.L."/>
            <person name="Kruys A."/>
            <person name="Hutchinson M.I."/>
            <person name="Powell A.J."/>
            <person name="Barry K."/>
            <person name="Miller A.N."/>
            <person name="Grigoriev I.V."/>
            <person name="Debuchy R."/>
            <person name="Gladieux P."/>
            <person name="Thoren M.H."/>
            <person name="Johannesson H."/>
        </authorList>
    </citation>
    <scope>NUCLEOTIDE SEQUENCE</scope>
    <source>
        <strain evidence="3">FGSC 1904</strain>
    </source>
</reference>
<evidence type="ECO:0008006" key="5">
    <source>
        <dbReference type="Google" id="ProtNLM"/>
    </source>
</evidence>
<sequence>MTLSCLIFRSPALSWFLSLPPCSVIAKASSTATVNLVIEVLSLSLPTGLSGLIPCTSTHPPRDFGILGFNGMDAPNFNAYPTKQHEGRQGSTCRPLPESEGGAAN</sequence>
<dbReference type="EMBL" id="JAUTDP010000005">
    <property type="protein sequence ID" value="KAK3399083.1"/>
    <property type="molecule type" value="Genomic_DNA"/>
</dbReference>
<dbReference type="Proteomes" id="UP001281003">
    <property type="component" value="Unassembled WGS sequence"/>
</dbReference>
<evidence type="ECO:0000313" key="4">
    <source>
        <dbReference type="Proteomes" id="UP001281003"/>
    </source>
</evidence>
<name>A0AAE0UCI7_SORBR</name>
<keyword evidence="4" id="KW-1185">Reference proteome</keyword>
<dbReference type="AlphaFoldDB" id="A0AAE0UCI7"/>
<evidence type="ECO:0000256" key="2">
    <source>
        <dbReference type="SAM" id="SignalP"/>
    </source>
</evidence>
<feature type="chain" id="PRO_5042257476" description="Secreted protein" evidence="2">
    <location>
        <begin position="27"/>
        <end position="105"/>
    </location>
</feature>
<feature type="region of interest" description="Disordered" evidence="1">
    <location>
        <begin position="78"/>
        <end position="105"/>
    </location>
</feature>
<evidence type="ECO:0000256" key="1">
    <source>
        <dbReference type="SAM" id="MobiDB-lite"/>
    </source>
</evidence>
<gene>
    <name evidence="3" type="ORF">B0T20DRAFT_190631</name>
</gene>
<feature type="signal peptide" evidence="2">
    <location>
        <begin position="1"/>
        <end position="26"/>
    </location>
</feature>
<keyword evidence="2" id="KW-0732">Signal</keyword>
<organism evidence="3 4">
    <name type="scientific">Sordaria brevicollis</name>
    <dbReference type="NCBI Taxonomy" id="83679"/>
    <lineage>
        <taxon>Eukaryota</taxon>
        <taxon>Fungi</taxon>
        <taxon>Dikarya</taxon>
        <taxon>Ascomycota</taxon>
        <taxon>Pezizomycotina</taxon>
        <taxon>Sordariomycetes</taxon>
        <taxon>Sordariomycetidae</taxon>
        <taxon>Sordariales</taxon>
        <taxon>Sordariaceae</taxon>
        <taxon>Sordaria</taxon>
    </lineage>
</organism>
<accession>A0AAE0UCI7</accession>
<comment type="caution">
    <text evidence="3">The sequence shown here is derived from an EMBL/GenBank/DDBJ whole genome shotgun (WGS) entry which is preliminary data.</text>
</comment>
<reference evidence="3" key="1">
    <citation type="journal article" date="2023" name="Mol. Phylogenet. Evol.">
        <title>Genome-scale phylogeny and comparative genomics of the fungal order Sordariales.</title>
        <authorList>
            <person name="Hensen N."/>
            <person name="Bonometti L."/>
            <person name="Westerberg I."/>
            <person name="Brannstrom I.O."/>
            <person name="Guillou S."/>
            <person name="Cros-Aarteil S."/>
            <person name="Calhoun S."/>
            <person name="Haridas S."/>
            <person name="Kuo A."/>
            <person name="Mondo S."/>
            <person name="Pangilinan J."/>
            <person name="Riley R."/>
            <person name="LaButti K."/>
            <person name="Andreopoulos B."/>
            <person name="Lipzen A."/>
            <person name="Chen C."/>
            <person name="Yan M."/>
            <person name="Daum C."/>
            <person name="Ng V."/>
            <person name="Clum A."/>
            <person name="Steindorff A."/>
            <person name="Ohm R.A."/>
            <person name="Martin F."/>
            <person name="Silar P."/>
            <person name="Natvig D.O."/>
            <person name="Lalanne C."/>
            <person name="Gautier V."/>
            <person name="Ament-Velasquez S.L."/>
            <person name="Kruys A."/>
            <person name="Hutchinson M.I."/>
            <person name="Powell A.J."/>
            <person name="Barry K."/>
            <person name="Miller A.N."/>
            <person name="Grigoriev I.V."/>
            <person name="Debuchy R."/>
            <person name="Gladieux P."/>
            <person name="Hiltunen Thoren M."/>
            <person name="Johannesson H."/>
        </authorList>
    </citation>
    <scope>NUCLEOTIDE SEQUENCE</scope>
    <source>
        <strain evidence="3">FGSC 1904</strain>
    </source>
</reference>